<gene>
    <name evidence="3" type="ORF">HINF_LOCUS9149</name>
</gene>
<evidence type="ECO:0000256" key="1">
    <source>
        <dbReference type="SAM" id="Coils"/>
    </source>
</evidence>
<reference evidence="3 4" key="1">
    <citation type="submission" date="2024-07" db="EMBL/GenBank/DDBJ databases">
        <authorList>
            <person name="Akdeniz Z."/>
        </authorList>
    </citation>
    <scope>NUCLEOTIDE SEQUENCE [LARGE SCALE GENOMIC DNA]</scope>
</reference>
<feature type="region of interest" description="Disordered" evidence="2">
    <location>
        <begin position="191"/>
        <end position="217"/>
    </location>
</feature>
<proteinExistence type="predicted"/>
<dbReference type="Proteomes" id="UP001642409">
    <property type="component" value="Unassembled WGS sequence"/>
</dbReference>
<evidence type="ECO:0000256" key="2">
    <source>
        <dbReference type="SAM" id="MobiDB-lite"/>
    </source>
</evidence>
<evidence type="ECO:0000313" key="4">
    <source>
        <dbReference type="Proteomes" id="UP001642409"/>
    </source>
</evidence>
<sequence>MVWPISLIKSIFSKKPQNQPLDVDIVVIEVKTRIQELTKVQDQVNTDVTLLRDKAKEYMAHNNKTQAEYSLKQRNQKINHLKFLNSQLLTLQQQYQNLTQQIQLKNQLQVLQIANQLSLQLQKEFDVDSYKQQIIQVKQDQEMVENLANMTDFIQVDLDEEIKLLQLEIAAEANVPLIPQASYTVQLNRSQNYNNQNSNHNSPQLSKHTKELTKVYQ</sequence>
<keyword evidence="1" id="KW-0175">Coiled coil</keyword>
<evidence type="ECO:0000313" key="3">
    <source>
        <dbReference type="EMBL" id="CAL5985888.1"/>
    </source>
</evidence>
<organism evidence="3 4">
    <name type="scientific">Hexamita inflata</name>
    <dbReference type="NCBI Taxonomy" id="28002"/>
    <lineage>
        <taxon>Eukaryota</taxon>
        <taxon>Metamonada</taxon>
        <taxon>Diplomonadida</taxon>
        <taxon>Hexamitidae</taxon>
        <taxon>Hexamitinae</taxon>
        <taxon>Hexamita</taxon>
    </lineage>
</organism>
<accession>A0ABP1HC38</accession>
<feature type="compositionally biased region" description="Low complexity" evidence="2">
    <location>
        <begin position="191"/>
        <end position="206"/>
    </location>
</feature>
<feature type="compositionally biased region" description="Basic and acidic residues" evidence="2">
    <location>
        <begin position="208"/>
        <end position="217"/>
    </location>
</feature>
<protein>
    <submittedName>
        <fullName evidence="3">Hypothetical_protein</fullName>
    </submittedName>
</protein>
<name>A0ABP1HC38_9EUKA</name>
<feature type="coiled-coil region" evidence="1">
    <location>
        <begin position="81"/>
        <end position="108"/>
    </location>
</feature>
<keyword evidence="4" id="KW-1185">Reference proteome</keyword>
<comment type="caution">
    <text evidence="3">The sequence shown here is derived from an EMBL/GenBank/DDBJ whole genome shotgun (WGS) entry which is preliminary data.</text>
</comment>
<dbReference type="EMBL" id="CAXDID020000019">
    <property type="protein sequence ID" value="CAL5985888.1"/>
    <property type="molecule type" value="Genomic_DNA"/>
</dbReference>